<reference evidence="1 2" key="1">
    <citation type="submission" date="2012-11" db="EMBL/GenBank/DDBJ databases">
        <authorList>
            <person name="Linke B."/>
        </authorList>
    </citation>
    <scope>NUCLEOTIDE SEQUENCE [LARGE SCALE GENOMIC DNA]</scope>
    <source>
        <strain evidence="2">CFBP 1232</strain>
    </source>
</reference>
<accession>A0A830ZYC0</accession>
<comment type="caution">
    <text evidence="1">The sequence shown here is derived from an EMBL/GenBank/DDBJ whole genome shotgun (WGS) entry which is preliminary data.</text>
</comment>
<dbReference type="AlphaFoldDB" id="A0A830ZYC0"/>
<dbReference type="Proteomes" id="UP000013111">
    <property type="component" value="Unassembled WGS sequence"/>
</dbReference>
<protein>
    <submittedName>
        <fullName evidence="1">Uncharacterized protein</fullName>
    </submittedName>
</protein>
<evidence type="ECO:0000313" key="2">
    <source>
        <dbReference type="Proteomes" id="UP000013111"/>
    </source>
</evidence>
<sequence>MPILRHEEMDAGRDAVSQIASASFSSPFWLLTTVFTYFLGREIKFPEGITDNNFIQK</sequence>
<organism evidence="1 2">
    <name type="scientific">Erwinia amylovora NBRC 12687 = CFBP 1232</name>
    <dbReference type="NCBI Taxonomy" id="1219359"/>
    <lineage>
        <taxon>Bacteria</taxon>
        <taxon>Pseudomonadati</taxon>
        <taxon>Pseudomonadota</taxon>
        <taxon>Gammaproteobacteria</taxon>
        <taxon>Enterobacterales</taxon>
        <taxon>Erwiniaceae</taxon>
        <taxon>Erwinia</taxon>
    </lineage>
</organism>
<dbReference type="EMBL" id="CAPB01000039">
    <property type="protein sequence ID" value="CCO95226.1"/>
    <property type="molecule type" value="Genomic_DNA"/>
</dbReference>
<name>A0A830ZYC0_ERWAM</name>
<proteinExistence type="predicted"/>
<evidence type="ECO:0000313" key="1">
    <source>
        <dbReference type="EMBL" id="CCO95226.1"/>
    </source>
</evidence>
<reference evidence="1 2" key="2">
    <citation type="submission" date="2013-04" db="EMBL/GenBank/DDBJ databases">
        <title>Comparative genomics of 12 strains of Erwinia amylovora identifies a pan-genome with a large conserved core and provides insights into host specificity.</title>
        <authorList>
            <person name="Mann R.A."/>
            <person name="Smits T.H.M."/>
            <person name="Buehlmann A."/>
            <person name="Blom J."/>
            <person name="Goesmann A."/>
            <person name="Frey J.E."/>
            <person name="Plummer K.M."/>
            <person name="Beer S.V."/>
            <person name="Luck J."/>
            <person name="Duffy B."/>
            <person name="Rodoni B."/>
        </authorList>
    </citation>
    <scope>NUCLEOTIDE SEQUENCE [LARGE SCALE GENOMIC DNA]</scope>
    <source>
        <strain evidence="2">CFBP 1232</strain>
    </source>
</reference>
<gene>
    <name evidence="1" type="ORF">BN437_3325</name>
</gene>